<gene>
    <name evidence="2" type="ORF">PAXINDRAFT_93539</name>
</gene>
<dbReference type="EMBL" id="KN821018">
    <property type="protein sequence ID" value="KIJ05380.1"/>
    <property type="molecule type" value="Genomic_DNA"/>
</dbReference>
<dbReference type="OrthoDB" id="341511at2759"/>
<dbReference type="AlphaFoldDB" id="A0A0C9STE2"/>
<evidence type="ECO:0000313" key="3">
    <source>
        <dbReference type="Proteomes" id="UP000053647"/>
    </source>
</evidence>
<keyword evidence="3" id="KW-1185">Reference proteome</keyword>
<name>A0A0C9STE2_PAXIN</name>
<dbReference type="HOGENOM" id="CLU_096565_1_0_1"/>
<organism evidence="2 3">
    <name type="scientific">Paxillus involutus ATCC 200175</name>
    <dbReference type="NCBI Taxonomy" id="664439"/>
    <lineage>
        <taxon>Eukaryota</taxon>
        <taxon>Fungi</taxon>
        <taxon>Dikarya</taxon>
        <taxon>Basidiomycota</taxon>
        <taxon>Agaricomycotina</taxon>
        <taxon>Agaricomycetes</taxon>
        <taxon>Agaricomycetidae</taxon>
        <taxon>Boletales</taxon>
        <taxon>Paxilineae</taxon>
        <taxon>Paxillaceae</taxon>
        <taxon>Paxillus</taxon>
    </lineage>
</organism>
<evidence type="ECO:0000256" key="1">
    <source>
        <dbReference type="SAM" id="MobiDB-lite"/>
    </source>
</evidence>
<evidence type="ECO:0000313" key="2">
    <source>
        <dbReference type="EMBL" id="KIJ05380.1"/>
    </source>
</evidence>
<proteinExistence type="predicted"/>
<sequence>QNYLKPTIDPKWLSDCCQWISFEHNISHFHRFIEHVELQVLRSYLEDSAVPGSGTTRAHEGRAGWPGINRDPLRDHAVKRNDRTRTPHRDSIEPSQASCNLLSDSRIHTTPRQQVEECEGPVPRFPRGVLMFELSNGCTTFSDIEFRSLAKLESGIMPLGHKVRSACFLCVYAPTLSSLSSLGNYPTPSSRFARESHHIPDVHL</sequence>
<feature type="region of interest" description="Disordered" evidence="1">
    <location>
        <begin position="50"/>
        <end position="95"/>
    </location>
</feature>
<feature type="compositionally biased region" description="Basic and acidic residues" evidence="1">
    <location>
        <begin position="71"/>
        <end position="92"/>
    </location>
</feature>
<reference evidence="2 3" key="1">
    <citation type="submission" date="2014-06" db="EMBL/GenBank/DDBJ databases">
        <authorList>
            <consortium name="DOE Joint Genome Institute"/>
            <person name="Kuo A."/>
            <person name="Kohler A."/>
            <person name="Nagy L.G."/>
            <person name="Floudas D."/>
            <person name="Copeland A."/>
            <person name="Barry K.W."/>
            <person name="Cichocki N."/>
            <person name="Veneault-Fourrey C."/>
            <person name="LaButti K."/>
            <person name="Lindquist E.A."/>
            <person name="Lipzen A."/>
            <person name="Lundell T."/>
            <person name="Morin E."/>
            <person name="Murat C."/>
            <person name="Sun H."/>
            <person name="Tunlid A."/>
            <person name="Henrissat B."/>
            <person name="Grigoriev I.V."/>
            <person name="Hibbett D.S."/>
            <person name="Martin F."/>
            <person name="Nordberg H.P."/>
            <person name="Cantor M.N."/>
            <person name="Hua S.X."/>
        </authorList>
    </citation>
    <scope>NUCLEOTIDE SEQUENCE [LARGE SCALE GENOMIC DNA]</scope>
    <source>
        <strain evidence="2 3">ATCC 200175</strain>
    </source>
</reference>
<feature type="non-terminal residue" evidence="2">
    <location>
        <position position="204"/>
    </location>
</feature>
<accession>A0A0C9STE2</accession>
<reference evidence="3" key="2">
    <citation type="submission" date="2015-01" db="EMBL/GenBank/DDBJ databases">
        <title>Evolutionary Origins and Diversification of the Mycorrhizal Mutualists.</title>
        <authorList>
            <consortium name="DOE Joint Genome Institute"/>
            <consortium name="Mycorrhizal Genomics Consortium"/>
            <person name="Kohler A."/>
            <person name="Kuo A."/>
            <person name="Nagy L.G."/>
            <person name="Floudas D."/>
            <person name="Copeland A."/>
            <person name="Barry K.W."/>
            <person name="Cichocki N."/>
            <person name="Veneault-Fourrey C."/>
            <person name="LaButti K."/>
            <person name="Lindquist E.A."/>
            <person name="Lipzen A."/>
            <person name="Lundell T."/>
            <person name="Morin E."/>
            <person name="Murat C."/>
            <person name="Riley R."/>
            <person name="Ohm R."/>
            <person name="Sun H."/>
            <person name="Tunlid A."/>
            <person name="Henrissat B."/>
            <person name="Grigoriev I.V."/>
            <person name="Hibbett D.S."/>
            <person name="Martin F."/>
        </authorList>
    </citation>
    <scope>NUCLEOTIDE SEQUENCE [LARGE SCALE GENOMIC DNA]</scope>
    <source>
        <strain evidence="3">ATCC 200175</strain>
    </source>
</reference>
<dbReference type="Proteomes" id="UP000053647">
    <property type="component" value="Unassembled WGS sequence"/>
</dbReference>
<protein>
    <submittedName>
        <fullName evidence="2">Uncharacterized protein</fullName>
    </submittedName>
</protein>